<gene>
    <name evidence="1" type="ORF">QC821_01830</name>
</gene>
<evidence type="ECO:0000313" key="2">
    <source>
        <dbReference type="Proteomes" id="UP001251374"/>
    </source>
</evidence>
<reference evidence="1 2" key="1">
    <citation type="submission" date="2023-04" db="EMBL/GenBank/DDBJ databases">
        <title>A long-awaited taxogenomic arrangement of the family Halomonadaceae.</title>
        <authorList>
            <person name="De La Haba R."/>
            <person name="Chuvochina M."/>
            <person name="Wittouck S."/>
            <person name="Arahal D.R."/>
            <person name="Sanchez-Porro C."/>
            <person name="Hugenholtz P."/>
            <person name="Ventosa A."/>
        </authorList>
    </citation>
    <scope>NUCLEOTIDE SEQUENCE [LARGE SCALE GENOMIC DNA]</scope>
    <source>
        <strain evidence="1 2">DSM 26770</strain>
    </source>
</reference>
<dbReference type="EMBL" id="JARWAM010000001">
    <property type="protein sequence ID" value="MDR5904010.1"/>
    <property type="molecule type" value="Genomic_DNA"/>
</dbReference>
<dbReference type="RefSeq" id="WP_309716193.1">
    <property type="nucleotide sequence ID" value="NZ_JARWAM010000001.1"/>
</dbReference>
<accession>A0ABU1H977</accession>
<dbReference type="Proteomes" id="UP001251374">
    <property type="component" value="Unassembled WGS sequence"/>
</dbReference>
<name>A0ABU1H977_9GAMM</name>
<evidence type="ECO:0000313" key="1">
    <source>
        <dbReference type="EMBL" id="MDR5904010.1"/>
    </source>
</evidence>
<proteinExistence type="predicted"/>
<keyword evidence="2" id="KW-1185">Reference proteome</keyword>
<comment type="caution">
    <text evidence="1">The sequence shown here is derived from an EMBL/GenBank/DDBJ whole genome shotgun (WGS) entry which is preliminary data.</text>
</comment>
<organism evidence="1 2">
    <name type="scientific">Franzmannia qiaohouensis</name>
    <dbReference type="NCBI Taxonomy" id="1329370"/>
    <lineage>
        <taxon>Bacteria</taxon>
        <taxon>Pseudomonadati</taxon>
        <taxon>Pseudomonadota</taxon>
        <taxon>Gammaproteobacteria</taxon>
        <taxon>Oceanospirillales</taxon>
        <taxon>Halomonadaceae</taxon>
        <taxon>Franzmannia</taxon>
    </lineage>
</organism>
<protein>
    <submittedName>
        <fullName evidence="1">Uncharacterized protein</fullName>
    </submittedName>
</protein>
<sequence length="106" mass="11747">MQQRMNTDHLTTYPVHLARTGERLLVPAQDWREALKVTGRPDACLIEERVDLLGDSGATIDVTFDPDTPTTITTRCRQGTDVERVSFALSCVADYLDKELAGAVRA</sequence>